<reference evidence="1" key="1">
    <citation type="submission" date="2022-10" db="EMBL/GenBank/DDBJ databases">
        <title>Chryseobacterium sp. nov., a novel bacterial species.</title>
        <authorList>
            <person name="Cao Y."/>
        </authorList>
    </citation>
    <scope>NUCLEOTIDE SEQUENCE</scope>
    <source>
        <strain evidence="1">KC 927</strain>
    </source>
</reference>
<evidence type="ECO:0000313" key="1">
    <source>
        <dbReference type="EMBL" id="MCX8533735.1"/>
    </source>
</evidence>
<evidence type="ECO:0000313" key="2">
    <source>
        <dbReference type="Proteomes" id="UP001070176"/>
    </source>
</evidence>
<organism evidence="1 2">
    <name type="scientific">Chryseobacterium luquanense</name>
    <dbReference type="NCBI Taxonomy" id="2983766"/>
    <lineage>
        <taxon>Bacteria</taxon>
        <taxon>Pseudomonadati</taxon>
        <taxon>Bacteroidota</taxon>
        <taxon>Flavobacteriia</taxon>
        <taxon>Flavobacteriales</taxon>
        <taxon>Weeksellaceae</taxon>
        <taxon>Chryseobacterium group</taxon>
        <taxon>Chryseobacterium</taxon>
    </lineage>
</organism>
<sequence>MMKNILVLAGIGILTLSCSKKETTTVENKSDSTKIVDSINAARTKINDSIKAKKSENRFKDFNGNHKFTYETSNFKKIIGNIDFKKIEGERDNYNVSGSIKSGNNSVNIQGFVQVVSPKYMNFTGEITQKIPENDNGKPYTRKGTKTFASKDGGKTYRLQDMVNGSGFVDYIDIQY</sequence>
<accession>A0ABT3Y6F8</accession>
<dbReference type="EMBL" id="JAOVZV010000017">
    <property type="protein sequence ID" value="MCX8533735.1"/>
    <property type="molecule type" value="Genomic_DNA"/>
</dbReference>
<dbReference type="RefSeq" id="WP_267282219.1">
    <property type="nucleotide sequence ID" value="NZ_JAOVZV010000017.1"/>
</dbReference>
<comment type="caution">
    <text evidence="1">The sequence shown here is derived from an EMBL/GenBank/DDBJ whole genome shotgun (WGS) entry which is preliminary data.</text>
</comment>
<protein>
    <recommendedName>
        <fullName evidence="3">Lipoprotein</fullName>
    </recommendedName>
</protein>
<dbReference type="Proteomes" id="UP001070176">
    <property type="component" value="Unassembled WGS sequence"/>
</dbReference>
<dbReference type="PROSITE" id="PS51257">
    <property type="entry name" value="PROKAR_LIPOPROTEIN"/>
    <property type="match status" value="1"/>
</dbReference>
<evidence type="ECO:0008006" key="3">
    <source>
        <dbReference type="Google" id="ProtNLM"/>
    </source>
</evidence>
<name>A0ABT3Y6F8_9FLAO</name>
<keyword evidence="2" id="KW-1185">Reference proteome</keyword>
<gene>
    <name evidence="1" type="ORF">OEA66_15365</name>
</gene>
<proteinExistence type="predicted"/>